<dbReference type="SUPFAM" id="SSF56436">
    <property type="entry name" value="C-type lectin-like"/>
    <property type="match status" value="1"/>
</dbReference>
<dbReference type="InterPro" id="IPR042095">
    <property type="entry name" value="SUMF_sf"/>
</dbReference>
<reference evidence="2" key="1">
    <citation type="submission" date="2021-02" db="EMBL/GenBank/DDBJ databases">
        <title>Neisseriaceae sp. 26B isolated from the cloaca of a Common Toad-headed Turtle (Mesoclemmys nasuta).</title>
        <authorList>
            <person name="Spergser J."/>
            <person name="Busse H.-J."/>
        </authorList>
    </citation>
    <scope>NUCLEOTIDE SEQUENCE</scope>
    <source>
        <strain evidence="2">26B</strain>
    </source>
</reference>
<evidence type="ECO:0000313" key="2">
    <source>
        <dbReference type="EMBL" id="QRQ83391.1"/>
    </source>
</evidence>
<dbReference type="KEGG" id="ptes:JQU52_13395"/>
<gene>
    <name evidence="2" type="ORF">JQU52_13395</name>
</gene>
<evidence type="ECO:0000259" key="1">
    <source>
        <dbReference type="Pfam" id="PF03781"/>
    </source>
</evidence>
<evidence type="ECO:0000313" key="3">
    <source>
        <dbReference type="Proteomes" id="UP000653156"/>
    </source>
</evidence>
<accession>A0A892ZJI6</accession>
<name>A0A892ZJI6_9NEIS</name>
<dbReference type="GO" id="GO:0120147">
    <property type="term" value="F:formylglycine-generating oxidase activity"/>
    <property type="evidence" value="ECO:0007669"/>
    <property type="project" value="TreeGrafter"/>
</dbReference>
<dbReference type="Pfam" id="PF03781">
    <property type="entry name" value="FGE-sulfatase"/>
    <property type="match status" value="1"/>
</dbReference>
<dbReference type="Gene3D" id="3.90.1580.10">
    <property type="entry name" value="paralog of FGE (formylglycine-generating enzyme)"/>
    <property type="match status" value="1"/>
</dbReference>
<dbReference type="RefSeq" id="WP_230340597.1">
    <property type="nucleotide sequence ID" value="NZ_CP069798.1"/>
</dbReference>
<proteinExistence type="predicted"/>
<dbReference type="PANTHER" id="PTHR23150">
    <property type="entry name" value="SULFATASE MODIFYING FACTOR 1, 2"/>
    <property type="match status" value="1"/>
</dbReference>
<sequence length="231" mass="25838">MAAIRGGSFRPLYLAADAPLSKVDNFLLDKKPVTNAQFAAFVRQQPQWQRGRVQAVFAEKQYLYHWVKQGNGYAPRREDANKPVTYISWFAAHAYCQAQGKKLPDTLQWEYAARASSTRADGSQEAGYRQKILNWYGKASHSPMQNVGQDRANYWGVHNLHGLIWEWTEDFNNASMLGGDSRNAKAAEGMFCGAGGGTADPGDYAAFMRYGFRSSLQAKFTLNSLGFRCAK</sequence>
<dbReference type="PANTHER" id="PTHR23150:SF19">
    <property type="entry name" value="FORMYLGLYCINE-GENERATING ENZYME"/>
    <property type="match status" value="1"/>
</dbReference>
<organism evidence="2 3">
    <name type="scientific">Paralysiella testudinis</name>
    <dbReference type="NCBI Taxonomy" id="2809020"/>
    <lineage>
        <taxon>Bacteria</taxon>
        <taxon>Pseudomonadati</taxon>
        <taxon>Pseudomonadota</taxon>
        <taxon>Betaproteobacteria</taxon>
        <taxon>Neisseriales</taxon>
        <taxon>Neisseriaceae</taxon>
        <taxon>Paralysiella</taxon>
    </lineage>
</organism>
<dbReference type="InterPro" id="IPR005532">
    <property type="entry name" value="SUMF_dom"/>
</dbReference>
<dbReference type="AlphaFoldDB" id="A0A892ZJI6"/>
<dbReference type="EMBL" id="CP069798">
    <property type="protein sequence ID" value="QRQ83391.1"/>
    <property type="molecule type" value="Genomic_DNA"/>
</dbReference>
<dbReference type="InterPro" id="IPR051043">
    <property type="entry name" value="Sulfatase_Mod_Factor_Kinase"/>
</dbReference>
<feature type="domain" description="Sulfatase-modifying factor enzyme-like" evidence="1">
    <location>
        <begin position="16"/>
        <end position="231"/>
    </location>
</feature>
<protein>
    <submittedName>
        <fullName evidence="2">Formylglycine-generating enzyme family protein</fullName>
    </submittedName>
</protein>
<dbReference type="Proteomes" id="UP000653156">
    <property type="component" value="Chromosome"/>
</dbReference>
<dbReference type="InterPro" id="IPR016187">
    <property type="entry name" value="CTDL_fold"/>
</dbReference>
<keyword evidence="3" id="KW-1185">Reference proteome</keyword>